<evidence type="ECO:0000259" key="1">
    <source>
        <dbReference type="SMART" id="SM00873"/>
    </source>
</evidence>
<accession>A0ABS6T8M7</accession>
<dbReference type="Pfam" id="PF03483">
    <property type="entry name" value="B3_4"/>
    <property type="match status" value="1"/>
</dbReference>
<name>A0ABS6T8M7_9ENTE</name>
<dbReference type="PANTHER" id="PTHR39209:SF2">
    <property type="entry name" value="CYTOPLASMIC PROTEIN"/>
    <property type="match status" value="1"/>
</dbReference>
<sequence>MELIVSPTLKELGVTLSYHLVSFKNQDHQEKLWQELLNPLFQQLETGGVGQIKEDPQIIATKKVYRALGKDPARFRPSSDSLWRRVAQQKGLYQINDLVDLNNFFSLKYRIPFGSYDVTKIQSPITLTVGEAGETYPGIGKASVNIENLMVLTDESGPFGSPTADSTRGMIGEDTSEAIVIGYHFLADDFATIQKEIKEVLEAYLTEGHVIEQGIV</sequence>
<keyword evidence="3" id="KW-1185">Reference proteome</keyword>
<evidence type="ECO:0000313" key="2">
    <source>
        <dbReference type="EMBL" id="MBV7389245.1"/>
    </source>
</evidence>
<evidence type="ECO:0000313" key="3">
    <source>
        <dbReference type="Proteomes" id="UP000774130"/>
    </source>
</evidence>
<dbReference type="Proteomes" id="UP000774130">
    <property type="component" value="Unassembled WGS sequence"/>
</dbReference>
<dbReference type="InterPro" id="IPR005146">
    <property type="entry name" value="B3/B4_tRNA-bd"/>
</dbReference>
<feature type="domain" description="B3/B4 tRNA-binding" evidence="1">
    <location>
        <begin position="60"/>
        <end position="195"/>
    </location>
</feature>
<gene>
    <name evidence="2" type="ORF">KUA55_01020</name>
</gene>
<comment type="caution">
    <text evidence="2">The sequence shown here is derived from an EMBL/GenBank/DDBJ whole genome shotgun (WGS) entry which is preliminary data.</text>
</comment>
<organism evidence="2 3">
    <name type="scientific">Enterococcus alishanensis</name>
    <dbReference type="NCBI Taxonomy" id="1303817"/>
    <lineage>
        <taxon>Bacteria</taxon>
        <taxon>Bacillati</taxon>
        <taxon>Bacillota</taxon>
        <taxon>Bacilli</taxon>
        <taxon>Lactobacillales</taxon>
        <taxon>Enterococcaceae</taxon>
        <taxon>Enterococcus</taxon>
    </lineage>
</organism>
<reference evidence="2 3" key="1">
    <citation type="submission" date="2021-06" db="EMBL/GenBank/DDBJ databases">
        <title>Enterococcus alishanensis sp. nov., a novel lactic acid bacterium isolated from fresh coffee beans.</title>
        <authorList>
            <person name="Chen Y.-S."/>
        </authorList>
    </citation>
    <scope>NUCLEOTIDE SEQUENCE [LARGE SCALE GENOMIC DNA]</scope>
    <source>
        <strain evidence="2 3">ALS3</strain>
    </source>
</reference>
<dbReference type="EMBL" id="JAHUZB010000001">
    <property type="protein sequence ID" value="MBV7389245.1"/>
    <property type="molecule type" value="Genomic_DNA"/>
</dbReference>
<protein>
    <recommendedName>
        <fullName evidence="1">B3/B4 tRNA-binding domain-containing protein</fullName>
    </recommendedName>
</protein>
<dbReference type="SMART" id="SM00873">
    <property type="entry name" value="B3_4"/>
    <property type="match status" value="1"/>
</dbReference>
<dbReference type="PANTHER" id="PTHR39209">
    <property type="match status" value="1"/>
</dbReference>
<dbReference type="RefSeq" id="WP_218324312.1">
    <property type="nucleotide sequence ID" value="NZ_JAHUZB010000001.1"/>
</dbReference>
<proteinExistence type="predicted"/>